<dbReference type="Pfam" id="PF07452">
    <property type="entry name" value="CHRD"/>
    <property type="match status" value="1"/>
</dbReference>
<organism evidence="2 3">
    <name type="scientific">Pedobacter jeongneungensis</name>
    <dbReference type="NCBI Taxonomy" id="947309"/>
    <lineage>
        <taxon>Bacteria</taxon>
        <taxon>Pseudomonadati</taxon>
        <taxon>Bacteroidota</taxon>
        <taxon>Sphingobacteriia</taxon>
        <taxon>Sphingobacteriales</taxon>
        <taxon>Sphingobacteriaceae</taxon>
        <taxon>Pedobacter</taxon>
    </lineage>
</organism>
<accession>A0ABP8BBQ8</accession>
<dbReference type="InterPro" id="IPR010895">
    <property type="entry name" value="CHRD"/>
</dbReference>
<sequence>MPALALLFFSSCKKEVYTSDIYIRKQWKADLSASNIIPAITGRTDHAVATVYLMDNNELHYYIYFDKPLNNGDSPAGAVINLGAAGANGTALIKLDASSFNDKRENDGAVTLSAEAAASLVSQTALYLQVSSSQQPNGLVRGQM</sequence>
<reference evidence="3" key="1">
    <citation type="journal article" date="2019" name="Int. J. Syst. Evol. Microbiol.">
        <title>The Global Catalogue of Microorganisms (GCM) 10K type strain sequencing project: providing services to taxonomists for standard genome sequencing and annotation.</title>
        <authorList>
            <consortium name="The Broad Institute Genomics Platform"/>
            <consortium name="The Broad Institute Genome Sequencing Center for Infectious Disease"/>
            <person name="Wu L."/>
            <person name="Ma J."/>
        </authorList>
    </citation>
    <scope>NUCLEOTIDE SEQUENCE [LARGE SCALE GENOMIC DNA]</scope>
    <source>
        <strain evidence="3">JCM 17626</strain>
    </source>
</reference>
<evidence type="ECO:0000259" key="1">
    <source>
        <dbReference type="Pfam" id="PF07452"/>
    </source>
</evidence>
<dbReference type="Proteomes" id="UP001501772">
    <property type="component" value="Unassembled WGS sequence"/>
</dbReference>
<dbReference type="EMBL" id="BAABBY010000004">
    <property type="protein sequence ID" value="GAA4202706.1"/>
    <property type="molecule type" value="Genomic_DNA"/>
</dbReference>
<evidence type="ECO:0000313" key="3">
    <source>
        <dbReference type="Proteomes" id="UP001501772"/>
    </source>
</evidence>
<protein>
    <recommendedName>
        <fullName evidence="1">CHRD domain-containing protein</fullName>
    </recommendedName>
</protein>
<name>A0ABP8BBQ8_9SPHI</name>
<evidence type="ECO:0000313" key="2">
    <source>
        <dbReference type="EMBL" id="GAA4202706.1"/>
    </source>
</evidence>
<keyword evidence="3" id="KW-1185">Reference proteome</keyword>
<feature type="domain" description="CHRD" evidence="1">
    <location>
        <begin position="28"/>
        <end position="144"/>
    </location>
</feature>
<comment type="caution">
    <text evidence="2">The sequence shown here is derived from an EMBL/GenBank/DDBJ whole genome shotgun (WGS) entry which is preliminary data.</text>
</comment>
<proteinExistence type="predicted"/>
<gene>
    <name evidence="2" type="ORF">GCM10022289_17870</name>
</gene>